<reference evidence="2" key="1">
    <citation type="journal article" date="2019" name="Int. J. Syst. Evol. Microbiol.">
        <title>The Global Catalogue of Microorganisms (GCM) 10K type strain sequencing project: providing services to taxonomists for standard genome sequencing and annotation.</title>
        <authorList>
            <consortium name="The Broad Institute Genomics Platform"/>
            <consortium name="The Broad Institute Genome Sequencing Center for Infectious Disease"/>
            <person name="Wu L."/>
            <person name="Ma J."/>
        </authorList>
    </citation>
    <scope>NUCLEOTIDE SEQUENCE [LARGE SCALE GENOMIC DNA]</scope>
    <source>
        <strain evidence="2">KCTC 42424</strain>
    </source>
</reference>
<dbReference type="Pfam" id="PF11739">
    <property type="entry name" value="YdbH-like"/>
    <property type="match status" value="1"/>
</dbReference>
<dbReference type="EMBL" id="JBHRYB010000003">
    <property type="protein sequence ID" value="MFC3679184.1"/>
    <property type="molecule type" value="Genomic_DNA"/>
</dbReference>
<evidence type="ECO:0000313" key="2">
    <source>
        <dbReference type="Proteomes" id="UP001595722"/>
    </source>
</evidence>
<dbReference type="InterPro" id="IPR021730">
    <property type="entry name" value="YdbH"/>
</dbReference>
<sequence>MKRWVKSLLTGLVIAAGVLLLLFAFLPALLKPTLNRWLPDMLAGAGMQQGHIEIAGLSWQQLRVTALRLPLADGSLIALQDLQLNYSLSGLLQGRLKTARLQQLTLHLAADSGKKLAGAAAAEARQTATDVLQQTPQIDIPAFTEWLSLPLESLQIKHIDIQHPAIAAHLQADVSPQLWRIWGDTQLDNQPLPWQLEVQLQSSGALLIMLSEARRLLSQLHGQVNQDDQGNTLIQLQQQLDLRALSSRLLPQLAGRLPLSDARLQASIRLPPQLQLPQQLSFDAQLQLNSQAATLIDQPGQQLSWQSGQFQLQLQKNSDQPLQWQLSGQHQLQLQLQQQRLSLSQQASEPLLRGSCDARLQQCDIQGLLPWQLQVQQQSQQLQAQLQLTPQLSWHRQQGSEARLAVQLEAQQQDPRWPQLTLSSQGEFRWYSDAAGDWQLSSEQGLVSRIISQPYALPGDASLTATAGALQLALLPQLQLNSQAGELSFAPVQLDIQPFELTLQQPDRQSPLAQLQLERSHLSCDPRLFSTGLSADCQLQAGLAPSDYDGWPIPDLQLSSPVNISLITANQQPGTMTVNARPQLTGANQQLSLRSQLHHWQQGNQQRGHWQWHLTDLPLNWSGLGLEQLTELSRIQLLSGALSGQGWLDWQQQQNQPLQLKPDLMLRFDNLSAIYDNSVSLEGWQGLLALRRPLNFDLGDPGDYLIDAQISADSLNAGIQLNNLLGRSQTRLPADLSYALVDIYEMHTNLLGGRIHTPRISFDSRKQINAFGIEVDNIQLSQLAALEANADVEASGVLDGVLPIVLTPDGPQVPGGNLFARDPGGVIRYNNSTSAALKSSDQTVGMAMQLLEDFRYDQLESGIEYQPDGRLNLALQFQGHNPGFFGGQATHLNVNLEYNLLDLLESLRITNDLIQRVEDKYQR</sequence>
<accession>A0ABV7VNU3</accession>
<evidence type="ECO:0000313" key="1">
    <source>
        <dbReference type="EMBL" id="MFC3679184.1"/>
    </source>
</evidence>
<proteinExistence type="predicted"/>
<keyword evidence="2" id="KW-1185">Reference proteome</keyword>
<organism evidence="1 2">
    <name type="scientific">Bacterioplanoides pacificum</name>
    <dbReference type="NCBI Taxonomy" id="1171596"/>
    <lineage>
        <taxon>Bacteria</taxon>
        <taxon>Pseudomonadati</taxon>
        <taxon>Pseudomonadota</taxon>
        <taxon>Gammaproteobacteria</taxon>
        <taxon>Oceanospirillales</taxon>
        <taxon>Oceanospirillaceae</taxon>
        <taxon>Bacterioplanoides</taxon>
    </lineage>
</organism>
<dbReference type="RefSeq" id="WP_376864843.1">
    <property type="nucleotide sequence ID" value="NZ_JBHRYB010000003.1"/>
</dbReference>
<name>A0ABV7VNU3_9GAMM</name>
<dbReference type="Proteomes" id="UP001595722">
    <property type="component" value="Unassembled WGS sequence"/>
</dbReference>
<protein>
    <submittedName>
        <fullName evidence="1">YdbH domain-containing protein</fullName>
    </submittedName>
</protein>
<gene>
    <name evidence="1" type="ORF">ACFOMG_03555</name>
</gene>
<comment type="caution">
    <text evidence="1">The sequence shown here is derived from an EMBL/GenBank/DDBJ whole genome shotgun (WGS) entry which is preliminary data.</text>
</comment>